<reference evidence="12 13" key="1">
    <citation type="submission" date="2019-02" db="EMBL/GenBank/DDBJ databases">
        <title>Pedobacter sp. RP-3-8 sp. nov., isolated from Arctic soil.</title>
        <authorList>
            <person name="Dahal R.H."/>
        </authorList>
    </citation>
    <scope>NUCLEOTIDE SEQUENCE [LARGE SCALE GENOMIC DNA]</scope>
    <source>
        <strain evidence="12 13">RP-3-8</strain>
    </source>
</reference>
<comment type="subcellular location">
    <subcellularLocation>
        <location evidence="1">Cell inner membrane</location>
        <topology evidence="1">Single-pass membrane protein</topology>
        <orientation evidence="1">Periplasmic side</orientation>
    </subcellularLocation>
</comment>
<feature type="transmembrane region" description="Helical" evidence="10">
    <location>
        <begin position="12"/>
        <end position="34"/>
    </location>
</feature>
<dbReference type="OrthoDB" id="649093at2"/>
<dbReference type="GO" id="GO:0098797">
    <property type="term" value="C:plasma membrane protein complex"/>
    <property type="evidence" value="ECO:0007669"/>
    <property type="project" value="TreeGrafter"/>
</dbReference>
<keyword evidence="8 10" id="KW-1133">Transmembrane helix</keyword>
<dbReference type="PANTHER" id="PTHR33446">
    <property type="entry name" value="PROTEIN TONB-RELATED"/>
    <property type="match status" value="1"/>
</dbReference>
<evidence type="ECO:0000256" key="4">
    <source>
        <dbReference type="ARBA" id="ARBA00022475"/>
    </source>
</evidence>
<dbReference type="EMBL" id="SJSM01000003">
    <property type="protein sequence ID" value="TCC97625.1"/>
    <property type="molecule type" value="Genomic_DNA"/>
</dbReference>
<dbReference type="NCBIfam" id="TIGR01352">
    <property type="entry name" value="tonB_Cterm"/>
    <property type="match status" value="1"/>
</dbReference>
<keyword evidence="3" id="KW-0813">Transport</keyword>
<evidence type="ECO:0000313" key="13">
    <source>
        <dbReference type="Proteomes" id="UP000291117"/>
    </source>
</evidence>
<dbReference type="Pfam" id="PF03544">
    <property type="entry name" value="TonB_C"/>
    <property type="match status" value="2"/>
</dbReference>
<keyword evidence="4" id="KW-1003">Cell membrane</keyword>
<dbReference type="GO" id="GO:0031992">
    <property type="term" value="F:energy transducer activity"/>
    <property type="evidence" value="ECO:0007669"/>
    <property type="project" value="TreeGrafter"/>
</dbReference>
<evidence type="ECO:0000313" key="12">
    <source>
        <dbReference type="EMBL" id="TCC97625.1"/>
    </source>
</evidence>
<dbReference type="PANTHER" id="PTHR33446:SF2">
    <property type="entry name" value="PROTEIN TONB"/>
    <property type="match status" value="1"/>
</dbReference>
<dbReference type="PROSITE" id="PS52015">
    <property type="entry name" value="TONB_CTD"/>
    <property type="match status" value="1"/>
</dbReference>
<evidence type="ECO:0000256" key="6">
    <source>
        <dbReference type="ARBA" id="ARBA00022692"/>
    </source>
</evidence>
<evidence type="ECO:0000256" key="9">
    <source>
        <dbReference type="ARBA" id="ARBA00023136"/>
    </source>
</evidence>
<dbReference type="Gene3D" id="3.30.1150.10">
    <property type="match status" value="2"/>
</dbReference>
<comment type="similarity">
    <text evidence="2">Belongs to the TonB family.</text>
</comment>
<keyword evidence="13" id="KW-1185">Reference proteome</keyword>
<protein>
    <submittedName>
        <fullName evidence="12">Energy transducer TonB</fullName>
    </submittedName>
</protein>
<evidence type="ECO:0000256" key="1">
    <source>
        <dbReference type="ARBA" id="ARBA00004383"/>
    </source>
</evidence>
<evidence type="ECO:0000256" key="7">
    <source>
        <dbReference type="ARBA" id="ARBA00022927"/>
    </source>
</evidence>
<organism evidence="12 13">
    <name type="scientific">Pedobacter hiemivivus</name>
    <dbReference type="NCBI Taxonomy" id="2530454"/>
    <lineage>
        <taxon>Bacteria</taxon>
        <taxon>Pseudomonadati</taxon>
        <taxon>Bacteroidota</taxon>
        <taxon>Sphingobacteriia</taxon>
        <taxon>Sphingobacteriales</taxon>
        <taxon>Sphingobacteriaceae</taxon>
        <taxon>Pedobacter</taxon>
    </lineage>
</organism>
<keyword evidence="6 10" id="KW-0812">Transmembrane</keyword>
<keyword evidence="7" id="KW-0653">Protein transport</keyword>
<dbReference type="InterPro" id="IPR006260">
    <property type="entry name" value="TonB/TolA_C"/>
</dbReference>
<evidence type="ECO:0000259" key="11">
    <source>
        <dbReference type="PROSITE" id="PS52015"/>
    </source>
</evidence>
<dbReference type="AlphaFoldDB" id="A0A4R0NBR2"/>
<feature type="domain" description="TonB C-terminal" evidence="11">
    <location>
        <begin position="191"/>
        <end position="287"/>
    </location>
</feature>
<evidence type="ECO:0000256" key="8">
    <source>
        <dbReference type="ARBA" id="ARBA00022989"/>
    </source>
</evidence>
<gene>
    <name evidence="12" type="ORF">EZ444_06835</name>
</gene>
<comment type="caution">
    <text evidence="12">The sequence shown here is derived from an EMBL/GenBank/DDBJ whole genome shotgun (WGS) entry which is preliminary data.</text>
</comment>
<dbReference type="InterPro" id="IPR051045">
    <property type="entry name" value="TonB-dependent_transducer"/>
</dbReference>
<dbReference type="RefSeq" id="WP_131607984.1">
    <property type="nucleotide sequence ID" value="NZ_SJSM01000003.1"/>
</dbReference>
<keyword evidence="5" id="KW-0997">Cell inner membrane</keyword>
<accession>A0A4R0NBR2</accession>
<dbReference type="InterPro" id="IPR037682">
    <property type="entry name" value="TonB_C"/>
</dbReference>
<name>A0A4R0NBR2_9SPHI</name>
<evidence type="ECO:0000256" key="5">
    <source>
        <dbReference type="ARBA" id="ARBA00022519"/>
    </source>
</evidence>
<dbReference type="SUPFAM" id="SSF74653">
    <property type="entry name" value="TolA/TonB C-terminal domain"/>
    <property type="match status" value="2"/>
</dbReference>
<evidence type="ECO:0000256" key="2">
    <source>
        <dbReference type="ARBA" id="ARBA00006555"/>
    </source>
</evidence>
<dbReference type="GO" id="GO:0055085">
    <property type="term" value="P:transmembrane transport"/>
    <property type="evidence" value="ECO:0007669"/>
    <property type="project" value="InterPro"/>
</dbReference>
<evidence type="ECO:0000256" key="3">
    <source>
        <dbReference type="ARBA" id="ARBA00022448"/>
    </source>
</evidence>
<keyword evidence="9 10" id="KW-0472">Membrane</keyword>
<evidence type="ECO:0000256" key="10">
    <source>
        <dbReference type="SAM" id="Phobius"/>
    </source>
</evidence>
<sequence>MYYKSQLKKSRLLKYGMVVPLFAIALTMSSATIIKDKNNQVSTHKMVDDWEEFYKYAKRAVRYPDAAQKALLQGTSMIKFKVANGVVEEVGVVAELGGGCDAAAMKCISSYKGYKDIKDGDYTLKFAFVLTETNTPKLNETIEPLKGYKSLDEVTVKGYGGLPKGVIDGSLNGDTRIYDFVKLERKPAFDGGNPAFKNYLKENLKYPKKAERNNVSGGVFLSFIVEVDGSITNVKVERPLGSGTDEEAVRLLKASPKWIPGMQKEKLIRVKYNMVIAFGQFPQTFRD</sequence>
<proteinExistence type="inferred from homology"/>
<dbReference type="GO" id="GO:0015031">
    <property type="term" value="P:protein transport"/>
    <property type="evidence" value="ECO:0007669"/>
    <property type="project" value="UniProtKB-KW"/>
</dbReference>
<dbReference type="Proteomes" id="UP000291117">
    <property type="component" value="Unassembled WGS sequence"/>
</dbReference>